<dbReference type="OrthoDB" id="63408at2759"/>
<accession>A0A485LBD3</accession>
<evidence type="ECO:0000313" key="2">
    <source>
        <dbReference type="EMBL" id="KAF0689881.1"/>
    </source>
</evidence>
<dbReference type="SUPFAM" id="SSF53335">
    <property type="entry name" value="S-adenosyl-L-methionine-dependent methyltransferases"/>
    <property type="match status" value="1"/>
</dbReference>
<gene>
    <name evidence="3" type="primary">Aste57867_18702</name>
    <name evidence="2" type="ORF">As57867_018639</name>
    <name evidence="3" type="ORF">ASTE57867_18702</name>
</gene>
<evidence type="ECO:0000313" key="3">
    <source>
        <dbReference type="EMBL" id="VFT95437.1"/>
    </source>
</evidence>
<proteinExistence type="predicted"/>
<dbReference type="EMBL" id="VJMH01006406">
    <property type="protein sequence ID" value="KAF0689881.1"/>
    <property type="molecule type" value="Genomic_DNA"/>
</dbReference>
<dbReference type="Pfam" id="PF13578">
    <property type="entry name" value="Methyltransf_24"/>
    <property type="match status" value="1"/>
</dbReference>
<protein>
    <submittedName>
        <fullName evidence="3">Aste57867_18702 protein</fullName>
    </submittedName>
</protein>
<reference evidence="3 4" key="1">
    <citation type="submission" date="2019-03" db="EMBL/GenBank/DDBJ databases">
        <authorList>
            <person name="Gaulin E."/>
            <person name="Dumas B."/>
        </authorList>
    </citation>
    <scope>NUCLEOTIDE SEQUENCE [LARGE SCALE GENOMIC DNA]</scope>
    <source>
        <strain evidence="3">CBS 568.67</strain>
    </source>
</reference>
<dbReference type="EMBL" id="CAADRA010006427">
    <property type="protein sequence ID" value="VFT95437.1"/>
    <property type="molecule type" value="Genomic_DNA"/>
</dbReference>
<evidence type="ECO:0000313" key="4">
    <source>
        <dbReference type="Proteomes" id="UP000332933"/>
    </source>
</evidence>
<dbReference type="InterPro" id="IPR029063">
    <property type="entry name" value="SAM-dependent_MTases_sf"/>
</dbReference>
<dbReference type="Proteomes" id="UP000332933">
    <property type="component" value="Unassembled WGS sequence"/>
</dbReference>
<organism evidence="3 4">
    <name type="scientific">Aphanomyces stellatus</name>
    <dbReference type="NCBI Taxonomy" id="120398"/>
    <lineage>
        <taxon>Eukaryota</taxon>
        <taxon>Sar</taxon>
        <taxon>Stramenopiles</taxon>
        <taxon>Oomycota</taxon>
        <taxon>Saprolegniomycetes</taxon>
        <taxon>Saprolegniales</taxon>
        <taxon>Verrucalvaceae</taxon>
        <taxon>Aphanomyces</taxon>
    </lineage>
</organism>
<reference evidence="2" key="2">
    <citation type="submission" date="2019-06" db="EMBL/GenBank/DDBJ databases">
        <title>Genomics analysis of Aphanomyces spp. identifies a new class of oomycete effector associated with host adaptation.</title>
        <authorList>
            <person name="Gaulin E."/>
        </authorList>
    </citation>
    <scope>NUCLEOTIDE SEQUENCE</scope>
    <source>
        <strain evidence="2">CBS 578.67</strain>
    </source>
</reference>
<sequence>MLDGRWCLTLLVALGAAVDGAIPHEGLEDHGHLACIQNQHVHVDIEVDGRLHQFVPTWEVAATAEASIFCGTKRIPGSQCGPLVAKRAQNKLEGIDALATYLHCRGHSMFEGHTSLFPTSERILRSLVSESTTIRRAMQIGFNAGHSAMTLLSANSEMHLTSFDLVEHAYVSKAAAFVDAAFPGRHVLIAGDSTVTIPAYVTDEPFDFIFVDGGHSLEVATADLANCLRLARAGTIVVMDDVVGTPNSTWTYGPTVAWNQAIGAGAVVELGRVNLRRDLPSPTWVQGRDPAWASAGIDGQAFGMFTGHIQALTTSL</sequence>
<feature type="chain" id="PRO_5036116427" evidence="1">
    <location>
        <begin position="24"/>
        <end position="316"/>
    </location>
</feature>
<keyword evidence="1" id="KW-0732">Signal</keyword>
<dbReference type="Gene3D" id="3.40.50.150">
    <property type="entry name" value="Vaccinia Virus protein VP39"/>
    <property type="match status" value="1"/>
</dbReference>
<name>A0A485LBD3_9STRA</name>
<keyword evidence="4" id="KW-1185">Reference proteome</keyword>
<feature type="signal peptide" evidence="1">
    <location>
        <begin position="1"/>
        <end position="23"/>
    </location>
</feature>
<dbReference type="AlphaFoldDB" id="A0A485LBD3"/>
<evidence type="ECO:0000256" key="1">
    <source>
        <dbReference type="SAM" id="SignalP"/>
    </source>
</evidence>